<protein>
    <submittedName>
        <fullName evidence="1">Uncharacterized protein</fullName>
    </submittedName>
</protein>
<organism evidence="1 2">
    <name type="scientific">Gossypium trilobum</name>
    <dbReference type="NCBI Taxonomy" id="34281"/>
    <lineage>
        <taxon>Eukaryota</taxon>
        <taxon>Viridiplantae</taxon>
        <taxon>Streptophyta</taxon>
        <taxon>Embryophyta</taxon>
        <taxon>Tracheophyta</taxon>
        <taxon>Spermatophyta</taxon>
        <taxon>Magnoliopsida</taxon>
        <taxon>eudicotyledons</taxon>
        <taxon>Gunneridae</taxon>
        <taxon>Pentapetalae</taxon>
        <taxon>rosids</taxon>
        <taxon>malvids</taxon>
        <taxon>Malvales</taxon>
        <taxon>Malvaceae</taxon>
        <taxon>Malvoideae</taxon>
        <taxon>Gossypium</taxon>
    </lineage>
</organism>
<name>A0A7J9EGZ7_9ROSI</name>
<gene>
    <name evidence="1" type="ORF">Gotri_007544</name>
</gene>
<evidence type="ECO:0000313" key="1">
    <source>
        <dbReference type="EMBL" id="MBA0772108.1"/>
    </source>
</evidence>
<dbReference type="AlphaFoldDB" id="A0A7J9EGZ7"/>
<evidence type="ECO:0000313" key="2">
    <source>
        <dbReference type="Proteomes" id="UP000593568"/>
    </source>
</evidence>
<sequence>MSEQWAAARIKQKRNCKCIPW</sequence>
<accession>A0A7J9EGZ7</accession>
<comment type="caution">
    <text evidence="1">The sequence shown here is derived from an EMBL/GenBank/DDBJ whole genome shotgun (WGS) entry which is preliminary data.</text>
</comment>
<dbReference type="EMBL" id="JABEZW010000008">
    <property type="protein sequence ID" value="MBA0772108.1"/>
    <property type="molecule type" value="Genomic_DNA"/>
</dbReference>
<dbReference type="Proteomes" id="UP000593568">
    <property type="component" value="Unassembled WGS sequence"/>
</dbReference>
<reference evidence="1 2" key="1">
    <citation type="journal article" date="2019" name="Genome Biol. Evol.">
        <title>Insights into the evolution of the New World diploid cottons (Gossypium, subgenus Houzingenia) based on genome sequencing.</title>
        <authorList>
            <person name="Grover C.E."/>
            <person name="Arick M.A. 2nd"/>
            <person name="Thrash A."/>
            <person name="Conover J.L."/>
            <person name="Sanders W.S."/>
            <person name="Peterson D.G."/>
            <person name="Frelichowski J.E."/>
            <person name="Scheffler J.A."/>
            <person name="Scheffler B.E."/>
            <person name="Wendel J.F."/>
        </authorList>
    </citation>
    <scope>NUCLEOTIDE SEQUENCE [LARGE SCALE GENOMIC DNA]</scope>
    <source>
        <strain evidence="1">8</strain>
        <tissue evidence="1">Leaf</tissue>
    </source>
</reference>
<proteinExistence type="predicted"/>
<feature type="non-terminal residue" evidence="1">
    <location>
        <position position="21"/>
    </location>
</feature>
<keyword evidence="2" id="KW-1185">Reference proteome</keyword>